<keyword evidence="2" id="KW-0813">Transport</keyword>
<dbReference type="OrthoDB" id="9806939at2"/>
<dbReference type="InterPro" id="IPR006143">
    <property type="entry name" value="RND_pump_MFP"/>
</dbReference>
<dbReference type="GO" id="GO:0030288">
    <property type="term" value="C:outer membrane-bounded periplasmic space"/>
    <property type="evidence" value="ECO:0007669"/>
    <property type="project" value="TreeGrafter"/>
</dbReference>
<dbReference type="EMBL" id="SDMK01000004">
    <property type="protein sequence ID" value="RXS93657.1"/>
    <property type="molecule type" value="Genomic_DNA"/>
</dbReference>
<dbReference type="RefSeq" id="WP_129209426.1">
    <property type="nucleotide sequence ID" value="NZ_BMGU01000002.1"/>
</dbReference>
<name>A0A4Q1S9K3_9BACT</name>
<dbReference type="Gene3D" id="2.40.30.170">
    <property type="match status" value="1"/>
</dbReference>
<dbReference type="PANTHER" id="PTHR30097">
    <property type="entry name" value="CATION EFFLUX SYSTEM PROTEIN CUSB"/>
    <property type="match status" value="1"/>
</dbReference>
<dbReference type="FunFam" id="2.40.30.170:FF:000010">
    <property type="entry name" value="Efflux RND transporter periplasmic adaptor subunit"/>
    <property type="match status" value="1"/>
</dbReference>
<protein>
    <submittedName>
        <fullName evidence="6">Efflux RND transporter periplasmic adaptor subunit</fullName>
    </submittedName>
</protein>
<evidence type="ECO:0000256" key="1">
    <source>
        <dbReference type="ARBA" id="ARBA00009477"/>
    </source>
</evidence>
<dbReference type="InterPro" id="IPR058792">
    <property type="entry name" value="Beta-barrel_RND_2"/>
</dbReference>
<comment type="caution">
    <text evidence="6">The sequence shown here is derived from an EMBL/GenBank/DDBJ whole genome shotgun (WGS) entry which is preliminary data.</text>
</comment>
<evidence type="ECO:0000313" key="6">
    <source>
        <dbReference type="EMBL" id="RXS93657.1"/>
    </source>
</evidence>
<proteinExistence type="inferred from homology"/>
<dbReference type="Pfam" id="PF25973">
    <property type="entry name" value="BSH_CzcB"/>
    <property type="match status" value="1"/>
</dbReference>
<evidence type="ECO:0000259" key="5">
    <source>
        <dbReference type="Pfam" id="PF25973"/>
    </source>
</evidence>
<dbReference type="PANTHER" id="PTHR30097:SF4">
    <property type="entry name" value="SLR6042 PROTEIN"/>
    <property type="match status" value="1"/>
</dbReference>
<dbReference type="GO" id="GO:0022857">
    <property type="term" value="F:transmembrane transporter activity"/>
    <property type="evidence" value="ECO:0007669"/>
    <property type="project" value="InterPro"/>
</dbReference>
<evidence type="ECO:0000259" key="4">
    <source>
        <dbReference type="Pfam" id="PF25954"/>
    </source>
</evidence>
<reference evidence="6 7" key="1">
    <citation type="journal article" date="2016" name="Int. J. Syst. Evol. Microbiol.">
        <title>Acidipila dinghuensis sp. nov., an acidobacterium isolated from forest soil.</title>
        <authorList>
            <person name="Jiang Y.W."/>
            <person name="Wang J."/>
            <person name="Chen M.H."/>
            <person name="Lv Y.Y."/>
            <person name="Qiu L.H."/>
        </authorList>
    </citation>
    <scope>NUCLEOTIDE SEQUENCE [LARGE SCALE GENOMIC DNA]</scope>
    <source>
        <strain evidence="6 7">DHOF10</strain>
    </source>
</reference>
<feature type="domain" description="CzcB-like barrel-sandwich hybrid" evidence="5">
    <location>
        <begin position="84"/>
        <end position="228"/>
    </location>
</feature>
<dbReference type="GO" id="GO:0060003">
    <property type="term" value="P:copper ion export"/>
    <property type="evidence" value="ECO:0007669"/>
    <property type="project" value="TreeGrafter"/>
</dbReference>
<sequence>MKTAKYLQALACVAAVSWMTACEKKFDPASGAPTSTPAVVEASHNGTIAIPDAGRYSLVTAEAMQAYPRLNVTGSVFPDIAREVPVISLASGRVVDIRARLDDHVKKGDLLLRVQSPDITNAFDVYLKAANDEQLARTALNRAQDLYDHGAVPKSALEQAQDTEEDALTDLHAAEQQLKTLGVDKEHPSSIVNVYAPIPGVIVAQNVTDAAAAGVTYAGSPTAFTIADLSVVWIICDVYENDIPKLKLGQAAEIKLAAYPDETLTGRISDIGPILDPNIRTAKVRVEVPNPRNLLRLGMFVTASFQGQESKSFAVIPATAVLHLHDRDWVYEPAGSGQFRRVEVEIGDTEPDGKQQVLSGIAPGQQIVGDVLALETALEAQ</sequence>
<dbReference type="PROSITE" id="PS51257">
    <property type="entry name" value="PROKAR_LIPOPROTEIN"/>
    <property type="match status" value="1"/>
</dbReference>
<dbReference type="Gene3D" id="2.40.420.20">
    <property type="match status" value="1"/>
</dbReference>
<keyword evidence="3" id="KW-0732">Signal</keyword>
<accession>A0A4Q1S9K3</accession>
<feature type="chain" id="PRO_5021022390" evidence="3">
    <location>
        <begin position="22"/>
        <end position="381"/>
    </location>
</feature>
<evidence type="ECO:0000313" key="7">
    <source>
        <dbReference type="Proteomes" id="UP000290253"/>
    </source>
</evidence>
<dbReference type="InterPro" id="IPR051909">
    <property type="entry name" value="MFP_Cation_Efflux"/>
</dbReference>
<organism evidence="6 7">
    <name type="scientific">Silvibacterium dinghuense</name>
    <dbReference type="NCBI Taxonomy" id="1560006"/>
    <lineage>
        <taxon>Bacteria</taxon>
        <taxon>Pseudomonadati</taxon>
        <taxon>Acidobacteriota</taxon>
        <taxon>Terriglobia</taxon>
        <taxon>Terriglobales</taxon>
        <taxon>Acidobacteriaceae</taxon>
        <taxon>Silvibacterium</taxon>
    </lineage>
</organism>
<comment type="similarity">
    <text evidence="1">Belongs to the membrane fusion protein (MFP) (TC 8.A.1) family.</text>
</comment>
<dbReference type="NCBIfam" id="TIGR01730">
    <property type="entry name" value="RND_mfp"/>
    <property type="match status" value="1"/>
</dbReference>
<gene>
    <name evidence="6" type="ORF">ESZ00_16455</name>
</gene>
<dbReference type="InterPro" id="IPR058647">
    <property type="entry name" value="BSH_CzcB-like"/>
</dbReference>
<dbReference type="SUPFAM" id="SSF111369">
    <property type="entry name" value="HlyD-like secretion proteins"/>
    <property type="match status" value="1"/>
</dbReference>
<dbReference type="Proteomes" id="UP000290253">
    <property type="component" value="Unassembled WGS sequence"/>
</dbReference>
<keyword evidence="7" id="KW-1185">Reference proteome</keyword>
<dbReference type="Gene3D" id="1.10.287.470">
    <property type="entry name" value="Helix hairpin bin"/>
    <property type="match status" value="1"/>
</dbReference>
<dbReference type="GO" id="GO:0046914">
    <property type="term" value="F:transition metal ion binding"/>
    <property type="evidence" value="ECO:0007669"/>
    <property type="project" value="TreeGrafter"/>
</dbReference>
<evidence type="ECO:0000256" key="3">
    <source>
        <dbReference type="SAM" id="SignalP"/>
    </source>
</evidence>
<dbReference type="AlphaFoldDB" id="A0A4Q1S9K3"/>
<dbReference type="GO" id="GO:0015679">
    <property type="term" value="P:plasma membrane copper ion transport"/>
    <property type="evidence" value="ECO:0007669"/>
    <property type="project" value="TreeGrafter"/>
</dbReference>
<evidence type="ECO:0000256" key="2">
    <source>
        <dbReference type="ARBA" id="ARBA00022448"/>
    </source>
</evidence>
<dbReference type="GO" id="GO:0016020">
    <property type="term" value="C:membrane"/>
    <property type="evidence" value="ECO:0007669"/>
    <property type="project" value="InterPro"/>
</dbReference>
<feature type="domain" description="CusB-like beta-barrel" evidence="4">
    <location>
        <begin position="232"/>
        <end position="308"/>
    </location>
</feature>
<feature type="signal peptide" evidence="3">
    <location>
        <begin position="1"/>
        <end position="21"/>
    </location>
</feature>
<dbReference type="Pfam" id="PF25954">
    <property type="entry name" value="Beta-barrel_RND_2"/>
    <property type="match status" value="1"/>
</dbReference>